<evidence type="ECO:0000256" key="1">
    <source>
        <dbReference type="SAM" id="MobiDB-lite"/>
    </source>
</evidence>
<evidence type="ECO:0000313" key="2">
    <source>
        <dbReference type="EMBL" id="EEQ97028.1"/>
    </source>
</evidence>
<feature type="region of interest" description="Disordered" evidence="1">
    <location>
        <begin position="17"/>
        <end position="42"/>
    </location>
</feature>
<protein>
    <submittedName>
        <fullName evidence="2">Uncharacterized protein</fullName>
    </submittedName>
</protein>
<reference evidence="2 3" key="1">
    <citation type="submission" date="2009-05" db="EMBL/GenBank/DDBJ databases">
        <authorList>
            <person name="Setubal J.C."/>
            <person name="Boyle S."/>
            <person name="Crasta O.R."/>
            <person name="Gillespie J.J."/>
            <person name="Kenyon R.W."/>
            <person name="Lu J."/>
            <person name="Mane S."/>
            <person name="Nagrani S."/>
            <person name="Shallom J.M."/>
            <person name="Shallom S."/>
            <person name="Shukla M."/>
            <person name="Snyder E.E."/>
            <person name="Sobral B.W."/>
            <person name="Wattam A.R."/>
            <person name="Will R."/>
            <person name="Williams K."/>
            <person name="Yoo H."/>
            <person name="Munk C."/>
            <person name="Tapia R."/>
            <person name="Green L."/>
            <person name="Rogers Y."/>
            <person name="Detter J.C."/>
            <person name="Bruce D."/>
            <person name="Brettin T.S."/>
            <person name="Tsolis R."/>
        </authorList>
    </citation>
    <scope>NUCLEOTIDE SEQUENCE [LARGE SCALE GENOMIC DNA]</scope>
    <source>
        <strain evidence="2 3">LMG 3301</strain>
    </source>
</reference>
<dbReference type="AlphaFoldDB" id="C4WEJ2"/>
<proteinExistence type="predicted"/>
<comment type="caution">
    <text evidence="2">The sequence shown here is derived from an EMBL/GenBank/DDBJ whole genome shotgun (WGS) entry which is preliminary data.</text>
</comment>
<name>C4WEJ2_9HYPH</name>
<evidence type="ECO:0000313" key="3">
    <source>
        <dbReference type="Proteomes" id="UP000004386"/>
    </source>
</evidence>
<dbReference type="EMBL" id="ACQA01000001">
    <property type="protein sequence ID" value="EEQ97028.1"/>
    <property type="molecule type" value="Genomic_DNA"/>
</dbReference>
<dbReference type="HOGENOM" id="CLU_3254894_0_0_5"/>
<accession>C4WEJ2</accession>
<gene>
    <name evidence="2" type="ORF">OINT_1002510</name>
</gene>
<sequence length="42" mass="4759">MKMRDWRAVLVGPMRIGSTLPQADHPQTARHDENGGPIRSYI</sequence>
<dbReference type="Proteomes" id="UP000004386">
    <property type="component" value="Unassembled WGS sequence"/>
</dbReference>
<organism evidence="2 3">
    <name type="scientific">Brucella intermedia LMG 3301</name>
    <dbReference type="NCBI Taxonomy" id="641118"/>
    <lineage>
        <taxon>Bacteria</taxon>
        <taxon>Pseudomonadati</taxon>
        <taxon>Pseudomonadota</taxon>
        <taxon>Alphaproteobacteria</taxon>
        <taxon>Hyphomicrobiales</taxon>
        <taxon>Brucellaceae</taxon>
        <taxon>Brucella/Ochrobactrum group</taxon>
        <taxon>Brucella</taxon>
    </lineage>
</organism>